<dbReference type="AlphaFoldDB" id="A0A2A2H2U3"/>
<organism evidence="2 3">
    <name type="scientific">Methanobacterium bryantii</name>
    <dbReference type="NCBI Taxonomy" id="2161"/>
    <lineage>
        <taxon>Archaea</taxon>
        <taxon>Methanobacteriati</taxon>
        <taxon>Methanobacteriota</taxon>
        <taxon>Methanomada group</taxon>
        <taxon>Methanobacteria</taxon>
        <taxon>Methanobacteriales</taxon>
        <taxon>Methanobacteriaceae</taxon>
        <taxon>Methanobacterium</taxon>
    </lineage>
</organism>
<comment type="caution">
    <text evidence="2">The sequence shown here is derived from an EMBL/GenBank/DDBJ whole genome shotgun (WGS) entry which is preliminary data.</text>
</comment>
<feature type="domain" description="VOC" evidence="1">
    <location>
        <begin position="2"/>
        <end position="115"/>
    </location>
</feature>
<accession>A0A2A2H2U3</accession>
<dbReference type="EMBL" id="LMVM01000037">
    <property type="protein sequence ID" value="PAV03687.1"/>
    <property type="molecule type" value="Genomic_DNA"/>
</dbReference>
<dbReference type="InterPro" id="IPR004360">
    <property type="entry name" value="Glyas_Fos-R_dOase_dom"/>
</dbReference>
<keyword evidence="2" id="KW-0456">Lyase</keyword>
<keyword evidence="3" id="KW-1185">Reference proteome</keyword>
<dbReference type="Proteomes" id="UP000217784">
    <property type="component" value="Unassembled WGS sequence"/>
</dbReference>
<dbReference type="GO" id="GO:0016829">
    <property type="term" value="F:lyase activity"/>
    <property type="evidence" value="ECO:0007669"/>
    <property type="project" value="UniProtKB-KW"/>
</dbReference>
<proteinExistence type="predicted"/>
<gene>
    <name evidence="2" type="ORF">ASJ80_01600</name>
</gene>
<sequence length="116" mass="12807">MKIKYTTMIVKDIDESIKFYKEVMGFEIDSQYDLGPAGTITLLKGEGETMVELIKNPADEPGLFSIGMDVEDINATVKELKSKGARITMEPMPITVGSLAFLEDPNGVRIALIQHN</sequence>
<dbReference type="Gene3D" id="3.10.180.10">
    <property type="entry name" value="2,3-Dihydroxybiphenyl 1,2-Dioxygenase, domain 1"/>
    <property type="match status" value="1"/>
</dbReference>
<evidence type="ECO:0000259" key="1">
    <source>
        <dbReference type="PROSITE" id="PS51819"/>
    </source>
</evidence>
<dbReference type="RefSeq" id="WP_069583179.1">
    <property type="nucleotide sequence ID" value="NZ_LMVM01000037.1"/>
</dbReference>
<evidence type="ECO:0000313" key="2">
    <source>
        <dbReference type="EMBL" id="PAV03687.1"/>
    </source>
</evidence>
<protein>
    <submittedName>
        <fullName evidence="2">S-D-lactoylglutathione methylglyoxal lyase</fullName>
    </submittedName>
</protein>
<dbReference type="SUPFAM" id="SSF54593">
    <property type="entry name" value="Glyoxalase/Bleomycin resistance protein/Dihydroxybiphenyl dioxygenase"/>
    <property type="match status" value="1"/>
</dbReference>
<dbReference type="Pfam" id="PF00903">
    <property type="entry name" value="Glyoxalase"/>
    <property type="match status" value="1"/>
</dbReference>
<dbReference type="InterPro" id="IPR037523">
    <property type="entry name" value="VOC_core"/>
</dbReference>
<name>A0A2A2H2U3_METBR</name>
<dbReference type="InterPro" id="IPR029068">
    <property type="entry name" value="Glyas_Bleomycin-R_OHBP_Dase"/>
</dbReference>
<dbReference type="PANTHER" id="PTHR33993">
    <property type="entry name" value="GLYOXALASE-RELATED"/>
    <property type="match status" value="1"/>
</dbReference>
<dbReference type="InterPro" id="IPR052164">
    <property type="entry name" value="Anthracycline_SecMetBiosynth"/>
</dbReference>
<evidence type="ECO:0000313" key="3">
    <source>
        <dbReference type="Proteomes" id="UP000217784"/>
    </source>
</evidence>
<reference evidence="2 3" key="1">
    <citation type="journal article" date="2017" name="BMC Genomics">
        <title>Genomic analysis of methanogenic archaea reveals a shift towards energy conservation.</title>
        <authorList>
            <person name="Gilmore S.P."/>
            <person name="Henske J.K."/>
            <person name="Sexton J.A."/>
            <person name="Solomon K.V."/>
            <person name="Seppala S."/>
            <person name="Yoo J.I."/>
            <person name="Huyett L.M."/>
            <person name="Pressman A."/>
            <person name="Cogan J.Z."/>
            <person name="Kivenson V."/>
            <person name="Peng X."/>
            <person name="Tan Y."/>
            <person name="Valentine D.L."/>
            <person name="O'Malley M.A."/>
        </authorList>
    </citation>
    <scope>NUCLEOTIDE SEQUENCE [LARGE SCALE GENOMIC DNA]</scope>
    <source>
        <strain evidence="2 3">M.o.H.</strain>
    </source>
</reference>
<dbReference type="PROSITE" id="PS51819">
    <property type="entry name" value="VOC"/>
    <property type="match status" value="1"/>
</dbReference>
<dbReference type="OrthoDB" id="358887at2157"/>